<keyword evidence="5 15" id="KW-0378">Hydrolase</keyword>
<dbReference type="Gene3D" id="1.10.486.10">
    <property type="entry name" value="PCRA, domain 4"/>
    <property type="match status" value="1"/>
</dbReference>
<evidence type="ECO:0000256" key="13">
    <source>
        <dbReference type="ARBA" id="ARBA00034617"/>
    </source>
</evidence>
<dbReference type="InterPro" id="IPR000212">
    <property type="entry name" value="DNA_helicase_UvrD/REP"/>
</dbReference>
<dbReference type="Pfam" id="PF00580">
    <property type="entry name" value="UvrD-helicase"/>
    <property type="match status" value="1"/>
</dbReference>
<evidence type="ECO:0000256" key="2">
    <source>
        <dbReference type="ARBA" id="ARBA00022723"/>
    </source>
</evidence>
<evidence type="ECO:0000256" key="15">
    <source>
        <dbReference type="HAMAP-Rule" id="MF_01485"/>
    </source>
</evidence>
<comment type="catalytic activity">
    <reaction evidence="14 15">
        <text>ATP + H2O = ADP + phosphate + H(+)</text>
        <dbReference type="Rhea" id="RHEA:13065"/>
        <dbReference type="ChEBI" id="CHEBI:15377"/>
        <dbReference type="ChEBI" id="CHEBI:15378"/>
        <dbReference type="ChEBI" id="CHEBI:30616"/>
        <dbReference type="ChEBI" id="CHEBI:43474"/>
        <dbReference type="ChEBI" id="CHEBI:456216"/>
        <dbReference type="EC" id="5.6.2.4"/>
    </reaction>
</comment>
<dbReference type="PANTHER" id="PTHR11070:SF23">
    <property type="entry name" value="RECBCD ENZYME SUBUNIT RECB"/>
    <property type="match status" value="1"/>
</dbReference>
<feature type="active site" description="For nuclease activity" evidence="15">
    <location>
        <position position="1146"/>
    </location>
</feature>
<dbReference type="GO" id="GO:0000724">
    <property type="term" value="P:double-strand break repair via homologous recombination"/>
    <property type="evidence" value="ECO:0007669"/>
    <property type="project" value="UniProtKB-UniRule"/>
</dbReference>
<dbReference type="Gene3D" id="1.10.3170.10">
    <property type="entry name" value="Recbcd, chain B, domain 2"/>
    <property type="match status" value="1"/>
</dbReference>
<dbReference type="GO" id="GO:0003677">
    <property type="term" value="F:DNA binding"/>
    <property type="evidence" value="ECO:0007669"/>
    <property type="project" value="UniProtKB-UniRule"/>
</dbReference>
<keyword evidence="9 15" id="KW-0460">Magnesium</keyword>
<dbReference type="NCBIfam" id="TIGR00609">
    <property type="entry name" value="recB"/>
    <property type="match status" value="1"/>
</dbReference>
<evidence type="ECO:0000256" key="14">
    <source>
        <dbReference type="ARBA" id="ARBA00048988"/>
    </source>
</evidence>
<dbReference type="InterPro" id="IPR038726">
    <property type="entry name" value="PDDEXK_AddAB-type"/>
</dbReference>
<gene>
    <name evidence="15" type="primary">recB</name>
    <name evidence="19" type="ORF">NITFAB_1888</name>
</gene>
<dbReference type="InterPro" id="IPR027417">
    <property type="entry name" value="P-loop_NTPase"/>
</dbReference>
<evidence type="ECO:0000256" key="6">
    <source>
        <dbReference type="ARBA" id="ARBA00022806"/>
    </source>
</evidence>
<feature type="domain" description="UvrD-like helicase ATP-binding" evidence="17">
    <location>
        <begin position="2"/>
        <end position="475"/>
    </location>
</feature>
<dbReference type="EMBL" id="LS423452">
    <property type="protein sequence ID" value="SPS06298.1"/>
    <property type="molecule type" value="Genomic_DNA"/>
</dbReference>
<proteinExistence type="inferred from homology"/>
<feature type="region of interest" description="DNA-binding and helicase activity, interacts with RecC" evidence="15">
    <location>
        <begin position="1"/>
        <end position="890"/>
    </location>
</feature>
<dbReference type="EC" id="5.6.2.4" evidence="15"/>
<dbReference type="CDD" id="cd22352">
    <property type="entry name" value="RecB_C-like"/>
    <property type="match status" value="1"/>
</dbReference>
<comment type="subunit">
    <text evidence="15">Heterotrimer of RecB, RecC and RecD. All subunits contribute to DNA-binding. Interacts with RecA.</text>
</comment>
<dbReference type="GO" id="GO:0005524">
    <property type="term" value="F:ATP binding"/>
    <property type="evidence" value="ECO:0007669"/>
    <property type="project" value="UniProtKB-UniRule"/>
</dbReference>
<keyword evidence="6 15" id="KW-0347">Helicase</keyword>
<accession>A0A2X0QXK4</accession>
<name>A0A2X0QXK4_9PROT</name>
<feature type="domain" description="UvrD-like helicase C-terminal" evidence="18">
    <location>
        <begin position="512"/>
        <end position="790"/>
    </location>
</feature>
<keyword evidence="10 15" id="KW-0238">DNA-binding</keyword>
<sequence length="1246" mass="141294">MTQLITPLEPLTFPLSGSHLIEASAGTGKTFTITALYVRLVLGHGNACGEGKAFANARPLAPPEILVVTFTDAATRDLRSRIRTQLAEAAEYFRKNPDNTPNPPKGQDFLHDLRSDFSPDSWAGCAYKLQLASEWMDESAVSTIHGWCNRMLREHAFDSQSLFTRSMETDQAEPLAETIRDYWRNHYYPLSTQDIAQVTAYWSDPPALEKKILPLLKHVNLLPSAETPEQILQQTRTSMAITLETLKEPWKNWTDELEILFQNATAEKRINLRKFREQYYKPWLAKIRGWADSPEQKFLEIGKGWERLTPEGMAEIWIDGPPPIHPAFENIPRLQKALNNLPDAYEHLLAHATHWVSSRFSAIQKKRALMGFDDLLIDLDAALASETGERLARIIRTQFPVALIDEFQDTDPVQYRIFDRIYEIAKNRSDCALILIGDPKQAIYAFRGADVHTYLKARKSVQERLYSLGTNYRSTKDMVSASNRCFEFIESQETGNGAFLFRDSKHNPVPFHPVRAKGRDDRFLVDNQVIPALTAAIPSPADNQPFSIGAYLDTFSEICATRIVNWLNLALYGRAGFSGASGSFIPLRPGDIAILVNNGKEAMAIRQSLRKRGIHSVYLSDSDSVYQSPQATEIHRWLSACAEPDNDRLLRAALSTETLGLSFVDIEELNQDENAWESRVIQFMNYRKIWQLQGVLPMLRRILLDFGCNERLLDNHTSPSGINGERILTDLLHLAELLQQASHTLEGEHTLVRFLEDQCDFPAGEAENRKVRLESDANLVQVITIHKAKGLEYPVVFLPFICATRIIKQDDSPLKWHDENGNLQISLKANTKLLEQAERNRLAEDVRKVYVAITRARHAVWMGLAPVVQLHSSAIGHLLGLDPSGSSELLAAVENLARDTPSIALEISPQASNIRFASVPTTGHTILARIPVRSPKENWWISSYSGLHITRKTLTTYPQPGISDDSAQTENLMEKLSDPLLPDSPEILGTEPMHRFFKGAGPGTFLHEILEWMAGYGFAAILENPAALRETILRHCKMHKWESWVQSLEEWMKALLETPLLPESTTRPGHHGSGNLRLRDLKNYRTEMEFWFETRNVDLKHLDRIVTTYTLGNRNRPALLPEKINGILKGFMDLVFEHEGKYFIADYKSNWLGARNDAYSVEAMDEAVRDHRYDLQYSLYLFALHRLLQSRLPDYDYNRHVGGVIYLFMRGISAPSAGIHFERPPAQLMIELDLLFRGVTDRGASL</sequence>
<evidence type="ECO:0000256" key="12">
    <source>
        <dbReference type="ARBA" id="ARBA00023235"/>
    </source>
</evidence>
<dbReference type="InterPro" id="IPR011604">
    <property type="entry name" value="PDDEXK-like_dom_sf"/>
</dbReference>
<dbReference type="SUPFAM" id="SSF52540">
    <property type="entry name" value="P-loop containing nucleoside triphosphate hydrolases"/>
    <property type="match status" value="1"/>
</dbReference>
<keyword evidence="2 15" id="KW-0479">Metal-binding</keyword>
<dbReference type="HAMAP" id="MF_01485">
    <property type="entry name" value="RecB"/>
    <property type="match status" value="1"/>
</dbReference>
<dbReference type="PANTHER" id="PTHR11070">
    <property type="entry name" value="UVRD / RECB / PCRA DNA HELICASE FAMILY MEMBER"/>
    <property type="match status" value="1"/>
</dbReference>
<evidence type="ECO:0000256" key="3">
    <source>
        <dbReference type="ARBA" id="ARBA00022741"/>
    </source>
</evidence>
<dbReference type="GO" id="GO:0016887">
    <property type="term" value="F:ATP hydrolysis activity"/>
    <property type="evidence" value="ECO:0007669"/>
    <property type="project" value="RHEA"/>
</dbReference>
<dbReference type="Gene3D" id="3.40.50.300">
    <property type="entry name" value="P-loop containing nucleotide triphosphate hydrolases"/>
    <property type="match status" value="2"/>
</dbReference>
<comment type="catalytic activity">
    <reaction evidence="13 15">
        <text>Couples ATP hydrolysis with the unwinding of duplex DNA by translocating in the 3'-5' direction.</text>
        <dbReference type="EC" id="5.6.2.4"/>
    </reaction>
</comment>
<dbReference type="InterPro" id="IPR014017">
    <property type="entry name" value="DNA_helicase_UvrD-like_C"/>
</dbReference>
<evidence type="ECO:0000256" key="9">
    <source>
        <dbReference type="ARBA" id="ARBA00022842"/>
    </source>
</evidence>
<keyword evidence="4 15" id="KW-0227">DNA damage</keyword>
<keyword evidence="8 15" id="KW-0067">ATP-binding</keyword>
<evidence type="ECO:0000256" key="4">
    <source>
        <dbReference type="ARBA" id="ARBA00022763"/>
    </source>
</evidence>
<evidence type="ECO:0000256" key="11">
    <source>
        <dbReference type="ARBA" id="ARBA00023204"/>
    </source>
</evidence>
<evidence type="ECO:0000256" key="16">
    <source>
        <dbReference type="PROSITE-ProRule" id="PRU00560"/>
    </source>
</evidence>
<dbReference type="PROSITE" id="PS51217">
    <property type="entry name" value="UVRD_HELICASE_CTER"/>
    <property type="match status" value="1"/>
</dbReference>
<feature type="binding site" evidence="16">
    <location>
        <begin position="23"/>
        <end position="30"/>
    </location>
    <ligand>
        <name>ATP</name>
        <dbReference type="ChEBI" id="CHEBI:30616"/>
    </ligand>
</feature>
<comment type="function">
    <text evidence="15">A helicase/nuclease that prepares dsDNA breaks (DSB) for recombinational DNA repair. Binds to DSBs and unwinds DNA via a highly rapid and processive ATP-dependent bidirectional helicase activity. Unwinds dsDNA until it encounters a Chi (crossover hotspot instigator) sequence from the 3' direction. Cuts ssDNA a few nucleotides 3' to the Chi site. The properties and activities of the enzyme are changed at Chi. The Chi-altered holoenzyme produces a long 3'-ssDNA overhang and facilitates RecA-binding to the ssDNA for homologous DNA recombination and repair. Holoenzyme degrades any linearized DNA that is unable to undergo homologous recombination. In the holoenzyme this subunit contributes ATPase, 3'-5' helicase, exonuclease activity and loads RecA onto ssDNA.</text>
</comment>
<evidence type="ECO:0000256" key="8">
    <source>
        <dbReference type="ARBA" id="ARBA00022840"/>
    </source>
</evidence>
<dbReference type="SUPFAM" id="SSF52980">
    <property type="entry name" value="Restriction endonuclease-like"/>
    <property type="match status" value="1"/>
</dbReference>
<keyword evidence="12 15" id="KW-0413">Isomerase</keyword>
<dbReference type="InterPro" id="IPR014016">
    <property type="entry name" value="UvrD-like_ATP-bd"/>
</dbReference>
<feature type="binding site" evidence="15">
    <location>
        <position position="1007"/>
    </location>
    <ligand>
        <name>Mg(2+)</name>
        <dbReference type="ChEBI" id="CHEBI:18420"/>
    </ligand>
</feature>
<reference evidence="19" key="1">
    <citation type="submission" date="2018-05" db="EMBL/GenBank/DDBJ databases">
        <authorList>
            <person name="Lanie J.A."/>
            <person name="Ng W.-L."/>
            <person name="Kazmierczak K.M."/>
            <person name="Andrzejewski T.M."/>
            <person name="Davidsen T.M."/>
            <person name="Wayne K.J."/>
            <person name="Tettelin H."/>
            <person name="Glass J.I."/>
            <person name="Rusch D."/>
            <person name="Podicherti R."/>
            <person name="Tsui H.-C.T."/>
            <person name="Winkler M.E."/>
        </authorList>
    </citation>
    <scope>NUCLEOTIDE SEQUENCE</scope>
    <source>
        <strain evidence="19">KNB</strain>
    </source>
</reference>
<dbReference type="GO" id="GO:0005829">
    <property type="term" value="C:cytosol"/>
    <property type="evidence" value="ECO:0007669"/>
    <property type="project" value="TreeGrafter"/>
</dbReference>
<dbReference type="Gene3D" id="3.90.320.10">
    <property type="match status" value="1"/>
</dbReference>
<comment type="domain">
    <text evidence="15">The C-terminal domain has nuclease activity and interacts with RecD. It interacts with RecA, facilitating its loading onto ssDNA.</text>
</comment>
<evidence type="ECO:0000259" key="18">
    <source>
        <dbReference type="PROSITE" id="PS51217"/>
    </source>
</evidence>
<keyword evidence="7 15" id="KW-0269">Exonuclease</keyword>
<evidence type="ECO:0000256" key="10">
    <source>
        <dbReference type="ARBA" id="ARBA00023125"/>
    </source>
</evidence>
<feature type="region of interest" description="Nuclease activity, interacts with RecD and RecA" evidence="15">
    <location>
        <begin position="938"/>
        <end position="1246"/>
    </location>
</feature>
<keyword evidence="11 15" id="KW-0234">DNA repair</keyword>
<dbReference type="Pfam" id="PF12705">
    <property type="entry name" value="PDDEXK_1"/>
    <property type="match status" value="1"/>
</dbReference>
<feature type="binding site" evidence="15">
    <location>
        <position position="1146"/>
    </location>
    <ligand>
        <name>Mg(2+)</name>
        <dbReference type="ChEBI" id="CHEBI:18420"/>
    </ligand>
</feature>
<comment type="similarity">
    <text evidence="15">Belongs to the helicase family. UvrD subfamily.</text>
</comment>
<evidence type="ECO:0000256" key="7">
    <source>
        <dbReference type="ARBA" id="ARBA00022839"/>
    </source>
</evidence>
<dbReference type="GO" id="GO:0008854">
    <property type="term" value="F:exodeoxyribonuclease V activity"/>
    <property type="evidence" value="ECO:0007669"/>
    <property type="project" value="UniProtKB-EC"/>
</dbReference>
<comment type="domain">
    <text evidence="15">The N-terminal DNA-binding domain is a ssDNA-dependent ATPase and has ATP-dependent 3'-5' helicase function. This domain interacts with RecC.</text>
</comment>
<comment type="cofactor">
    <cofactor evidence="15">
        <name>Mg(2+)</name>
        <dbReference type="ChEBI" id="CHEBI:18420"/>
    </cofactor>
    <text evidence="15">Binds 1 Mg(2+) ion per subunit.</text>
</comment>
<comment type="catalytic activity">
    <reaction evidence="15">
        <text>Exonucleolytic cleavage (in the presence of ATP) in either 5'- to 3'- or 3'- to 5'-direction to yield 5'-phosphooligonucleotides.</text>
        <dbReference type="EC" id="3.1.11.5"/>
    </reaction>
</comment>
<dbReference type="AlphaFoldDB" id="A0A2X0QXK4"/>
<dbReference type="InterPro" id="IPR011335">
    <property type="entry name" value="Restrct_endonuc-II-like"/>
</dbReference>
<dbReference type="GO" id="GO:0000287">
    <property type="term" value="F:magnesium ion binding"/>
    <property type="evidence" value="ECO:0007669"/>
    <property type="project" value="UniProtKB-UniRule"/>
</dbReference>
<protein>
    <recommendedName>
        <fullName evidence="15">RecBCD enzyme subunit RecB</fullName>
        <ecNumber evidence="15">3.1.11.5</ecNumber>
        <ecNumber evidence="15">5.6.2.4</ecNumber>
    </recommendedName>
    <alternativeName>
        <fullName evidence="15">DNA 3'-5' helicase subunit RecB</fullName>
    </alternativeName>
    <alternativeName>
        <fullName evidence="15">Exonuclease V subunit RecB</fullName>
        <shortName evidence="15">ExoV subunit RecB</shortName>
    </alternativeName>
    <alternativeName>
        <fullName evidence="15">Helicase/nuclease RecBCD subunit RecB</fullName>
    </alternativeName>
</protein>
<dbReference type="GO" id="GO:0009338">
    <property type="term" value="C:exodeoxyribonuclease V complex"/>
    <property type="evidence" value="ECO:0007669"/>
    <property type="project" value="TreeGrafter"/>
</dbReference>
<dbReference type="EC" id="3.1.11.5" evidence="15"/>
<dbReference type="InterPro" id="IPR004586">
    <property type="entry name" value="RecB"/>
</dbReference>
<keyword evidence="1 15" id="KW-0540">Nuclease</keyword>
<dbReference type="Pfam" id="PF13361">
    <property type="entry name" value="UvrD_C"/>
    <property type="match status" value="1"/>
</dbReference>
<feature type="binding site" evidence="15">
    <location>
        <position position="1133"/>
    </location>
    <ligand>
        <name>Mg(2+)</name>
        <dbReference type="ChEBI" id="CHEBI:18420"/>
    </ligand>
</feature>
<dbReference type="PROSITE" id="PS51198">
    <property type="entry name" value="UVRD_HELICASE_ATP_BIND"/>
    <property type="match status" value="1"/>
</dbReference>
<evidence type="ECO:0000313" key="19">
    <source>
        <dbReference type="EMBL" id="SPS06298.1"/>
    </source>
</evidence>
<comment type="miscellaneous">
    <text evidence="15">In the RecBCD complex, RecB has a slow 3'-5' helicase, an exonuclease activity and loads RecA onto ssDNA, RecD has a fast 5'-3' helicase activity, while RecC stimulates the ATPase and processivity of the RecB helicase and contributes to recognition of the Chi site.</text>
</comment>
<keyword evidence="3 15" id="KW-0547">Nucleotide-binding</keyword>
<organism evidence="19">
    <name type="scientific">Candidatus Nitrotoga fabula</name>
    <dbReference type="NCBI Taxonomy" id="2182327"/>
    <lineage>
        <taxon>Bacteria</taxon>
        <taxon>Pseudomonadati</taxon>
        <taxon>Pseudomonadota</taxon>
        <taxon>Betaproteobacteria</taxon>
        <taxon>Nitrosomonadales</taxon>
        <taxon>Gallionellaceae</taxon>
        <taxon>Candidatus Nitrotoga</taxon>
    </lineage>
</organism>
<evidence type="ECO:0000256" key="5">
    <source>
        <dbReference type="ARBA" id="ARBA00022801"/>
    </source>
</evidence>
<dbReference type="GO" id="GO:0043138">
    <property type="term" value="F:3'-5' DNA helicase activity"/>
    <property type="evidence" value="ECO:0007669"/>
    <property type="project" value="UniProtKB-UniRule"/>
</dbReference>
<evidence type="ECO:0000256" key="1">
    <source>
        <dbReference type="ARBA" id="ARBA00022722"/>
    </source>
</evidence>
<evidence type="ECO:0000259" key="17">
    <source>
        <dbReference type="PROSITE" id="PS51198"/>
    </source>
</evidence>